<keyword evidence="4 7" id="KW-0418">Kinase</keyword>
<dbReference type="Gene3D" id="3.40.50.300">
    <property type="entry name" value="P-loop containing nucleotide triphosphate hydrolases"/>
    <property type="match status" value="1"/>
</dbReference>
<evidence type="ECO:0000256" key="1">
    <source>
        <dbReference type="ARBA" id="ARBA00003531"/>
    </source>
</evidence>
<dbReference type="InterPro" id="IPR020590">
    <property type="entry name" value="Guanylate_kinase_CS"/>
</dbReference>
<protein>
    <submittedName>
        <fullName evidence="7">Guanylate kinase</fullName>
    </submittedName>
</protein>
<keyword evidence="8" id="KW-1185">Reference proteome</keyword>
<gene>
    <name evidence="7" type="ORF">K340107D12_60420</name>
</gene>
<dbReference type="GO" id="GO:0016301">
    <property type="term" value="F:kinase activity"/>
    <property type="evidence" value="ECO:0007669"/>
    <property type="project" value="UniProtKB-KW"/>
</dbReference>
<dbReference type="PROSITE" id="PS50052">
    <property type="entry name" value="GUANYLATE_KINASE_2"/>
    <property type="match status" value="1"/>
</dbReference>
<reference evidence="7 8" key="1">
    <citation type="submission" date="2024-04" db="EMBL/GenBank/DDBJ databases">
        <title>Defined microbial consortia suppress multidrug-resistant proinflammatory Enterobacteriaceae via ecological control.</title>
        <authorList>
            <person name="Furuichi M."/>
            <person name="Kawaguchi T."/>
            <person name="Pust M."/>
            <person name="Yasuma K."/>
            <person name="Plichta D."/>
            <person name="Hasegawa N."/>
            <person name="Ohya T."/>
            <person name="Bhattarai S."/>
            <person name="Sasajima S."/>
            <person name="Aoto Y."/>
            <person name="Tuganbaev T."/>
            <person name="Yaginuma M."/>
            <person name="Ueda M."/>
            <person name="Okahashi N."/>
            <person name="Amafuji K."/>
            <person name="Kiridooshi Y."/>
            <person name="Sugita K."/>
            <person name="Strazar M."/>
            <person name="Skelly A."/>
            <person name="Suda W."/>
            <person name="Hattori M."/>
            <person name="Nakamoto N."/>
            <person name="Caballero S."/>
            <person name="Norman J."/>
            <person name="Olle B."/>
            <person name="Tanoue T."/>
            <person name="Arita M."/>
            <person name="Bucci V."/>
            <person name="Atarashi K."/>
            <person name="Xavier R."/>
            <person name="Honda K."/>
        </authorList>
    </citation>
    <scope>NUCLEOTIDE SEQUENCE [LARGE SCALE GENOMIC DNA]</scope>
    <source>
        <strain evidence="8">k34-0107-D12</strain>
    </source>
</reference>
<sequence length="217" mass="25725">MKAYSLKLPGGDGNKRQRNKRMGRIFYIMGKSSSGKDTIYSRLLRDKEFGLKNVLLYTTRPVRQGEADGREYHFVDEERFRQFMDEGKVIEYRTYETVHGPWTYFTADDGQVDLKACSYLAIGTLESYENMKRYFGEENVCPIYVEVEDGERLKRALAREELQEKPRYAEMCRRFLADTEDFSEENLERAGIKRRFQNVELESCMEEIREYIRSRSV</sequence>
<dbReference type="EMBL" id="BAABZQ010000001">
    <property type="protein sequence ID" value="GAA6503226.1"/>
    <property type="molecule type" value="Genomic_DNA"/>
</dbReference>
<dbReference type="InterPro" id="IPR027417">
    <property type="entry name" value="P-loop_NTPase"/>
</dbReference>
<evidence type="ECO:0000313" key="7">
    <source>
        <dbReference type="EMBL" id="GAA6503226.1"/>
    </source>
</evidence>
<dbReference type="Proteomes" id="UP001600941">
    <property type="component" value="Unassembled WGS sequence"/>
</dbReference>
<dbReference type="InterPro" id="IPR008144">
    <property type="entry name" value="Guanylate_kin-like_dom"/>
</dbReference>
<keyword evidence="3" id="KW-0808">Transferase</keyword>
<evidence type="ECO:0000256" key="5">
    <source>
        <dbReference type="ARBA" id="ARBA00048594"/>
    </source>
</evidence>
<dbReference type="PROSITE" id="PS00856">
    <property type="entry name" value="GUANYLATE_KINASE_1"/>
    <property type="match status" value="1"/>
</dbReference>
<dbReference type="Pfam" id="PF00625">
    <property type="entry name" value="Guanylate_kin"/>
    <property type="match status" value="1"/>
</dbReference>
<evidence type="ECO:0000256" key="3">
    <source>
        <dbReference type="ARBA" id="ARBA00022679"/>
    </source>
</evidence>
<feature type="domain" description="Guanylate kinase-like" evidence="6">
    <location>
        <begin position="23"/>
        <end position="213"/>
    </location>
</feature>
<proteinExistence type="inferred from homology"/>
<comment type="catalytic activity">
    <reaction evidence="5">
        <text>GMP + ATP = GDP + ADP</text>
        <dbReference type="Rhea" id="RHEA:20780"/>
        <dbReference type="ChEBI" id="CHEBI:30616"/>
        <dbReference type="ChEBI" id="CHEBI:58115"/>
        <dbReference type="ChEBI" id="CHEBI:58189"/>
        <dbReference type="ChEBI" id="CHEBI:456216"/>
        <dbReference type="EC" id="2.7.4.8"/>
    </reaction>
</comment>
<evidence type="ECO:0000259" key="6">
    <source>
        <dbReference type="PROSITE" id="PS50052"/>
    </source>
</evidence>
<evidence type="ECO:0000313" key="8">
    <source>
        <dbReference type="Proteomes" id="UP001600941"/>
    </source>
</evidence>
<name>A0ABQ0C352_9FIRM</name>
<organism evidence="7 8">
    <name type="scientific">Blautia parvula</name>
    <dbReference type="NCBI Taxonomy" id="2877527"/>
    <lineage>
        <taxon>Bacteria</taxon>
        <taxon>Bacillati</taxon>
        <taxon>Bacillota</taxon>
        <taxon>Clostridia</taxon>
        <taxon>Lachnospirales</taxon>
        <taxon>Lachnospiraceae</taxon>
        <taxon>Blautia</taxon>
    </lineage>
</organism>
<comment type="similarity">
    <text evidence="2">Belongs to the guanylate kinase family.</text>
</comment>
<comment type="function">
    <text evidence="1">Essential for recycling GMP and indirectly, cGMP.</text>
</comment>
<evidence type="ECO:0000256" key="4">
    <source>
        <dbReference type="ARBA" id="ARBA00022777"/>
    </source>
</evidence>
<dbReference type="SUPFAM" id="SSF52540">
    <property type="entry name" value="P-loop containing nucleoside triphosphate hydrolases"/>
    <property type="match status" value="1"/>
</dbReference>
<dbReference type="InterPro" id="IPR008145">
    <property type="entry name" value="GK/Ca_channel_bsu"/>
</dbReference>
<dbReference type="SMART" id="SM00072">
    <property type="entry name" value="GuKc"/>
    <property type="match status" value="1"/>
</dbReference>
<dbReference type="PANTHER" id="PTHR23117:SF13">
    <property type="entry name" value="GUANYLATE KINASE"/>
    <property type="match status" value="1"/>
</dbReference>
<comment type="caution">
    <text evidence="7">The sequence shown here is derived from an EMBL/GenBank/DDBJ whole genome shotgun (WGS) entry which is preliminary data.</text>
</comment>
<evidence type="ECO:0000256" key="2">
    <source>
        <dbReference type="ARBA" id="ARBA00005790"/>
    </source>
</evidence>
<dbReference type="PANTHER" id="PTHR23117">
    <property type="entry name" value="GUANYLATE KINASE-RELATED"/>
    <property type="match status" value="1"/>
</dbReference>
<accession>A0ABQ0C352</accession>